<evidence type="ECO:0000313" key="5">
    <source>
        <dbReference type="EMBL" id="SPP81042.1"/>
    </source>
</evidence>
<dbReference type="GO" id="GO:0016740">
    <property type="term" value="F:transferase activity"/>
    <property type="evidence" value="ECO:0007669"/>
    <property type="project" value="UniProtKB-KW"/>
</dbReference>
<sequence length="341" mass="38612">MNICKNFKFLRLTRCCMRNFADTRPGKPTSTLEKLAHRELTRVHGAEVLPFLQGLVTNDVSHLQRPDGPSSIYAMFLNKGGRVLYDTIVYRTDSPDTYLLECDRQVSEEFRRHLRTFRVRKKIDIDSIDDEYAPWVLFNGHNGGEKLQNNKELEVFISSDPRLAALGTRILAPTDLGLQQLVSGLWRNNERNLTPPSSERNYKLLRYKQGVGEGSEELPPGKCFPLEANADFLNGVSFNKGCYVGQELTARIHHSGVIRKRYMPIRLTAPLGANQTVQSVAGANLGRVFGHAHNHGVALLRIEQVLTGAQELVVDGERCFAERPDWWPSDLPNKRRQAFTD</sequence>
<keyword evidence="5" id="KW-0808">Transferase</keyword>
<feature type="domain" description="CAF17 C-terminal" evidence="4">
    <location>
        <begin position="259"/>
        <end position="328"/>
    </location>
</feature>
<dbReference type="Proteomes" id="UP000268350">
    <property type="component" value="Unassembled WGS sequence"/>
</dbReference>
<dbReference type="InterPro" id="IPR027266">
    <property type="entry name" value="TrmE/GcvT-like"/>
</dbReference>
<dbReference type="AlphaFoldDB" id="A0A3B0JL39"/>
<dbReference type="PANTHER" id="PTHR22602">
    <property type="entry name" value="TRANSFERASE CAF17, MITOCHONDRIAL-RELATED"/>
    <property type="match status" value="1"/>
</dbReference>
<dbReference type="InterPro" id="IPR045179">
    <property type="entry name" value="YgfZ/GcvT"/>
</dbReference>
<organism evidence="5 6">
    <name type="scientific">Drosophila guanche</name>
    <name type="common">Fruit fly</name>
    <dbReference type="NCBI Taxonomy" id="7266"/>
    <lineage>
        <taxon>Eukaryota</taxon>
        <taxon>Metazoa</taxon>
        <taxon>Ecdysozoa</taxon>
        <taxon>Arthropoda</taxon>
        <taxon>Hexapoda</taxon>
        <taxon>Insecta</taxon>
        <taxon>Pterygota</taxon>
        <taxon>Neoptera</taxon>
        <taxon>Endopterygota</taxon>
        <taxon>Diptera</taxon>
        <taxon>Brachycera</taxon>
        <taxon>Muscomorpha</taxon>
        <taxon>Ephydroidea</taxon>
        <taxon>Drosophilidae</taxon>
        <taxon>Drosophila</taxon>
        <taxon>Sophophora</taxon>
    </lineage>
</organism>
<dbReference type="Pfam" id="PF25455">
    <property type="entry name" value="Beta-barrel_CAF17_C"/>
    <property type="match status" value="1"/>
</dbReference>
<dbReference type="GO" id="GO:0016226">
    <property type="term" value="P:iron-sulfur cluster assembly"/>
    <property type="evidence" value="ECO:0007669"/>
    <property type="project" value="TreeGrafter"/>
</dbReference>
<comment type="subcellular location">
    <subcellularLocation>
        <location evidence="1">Mitochondrion</location>
    </subcellularLocation>
</comment>
<proteinExistence type="predicted"/>
<dbReference type="PANTHER" id="PTHR22602:SF0">
    <property type="entry name" value="TRANSFERASE CAF17, MITOCHONDRIAL-RELATED"/>
    <property type="match status" value="1"/>
</dbReference>
<dbReference type="STRING" id="7266.A0A3B0JL39"/>
<keyword evidence="6" id="KW-1185">Reference proteome</keyword>
<evidence type="ECO:0000259" key="4">
    <source>
        <dbReference type="Pfam" id="PF25455"/>
    </source>
</evidence>
<dbReference type="OMA" id="MDRLHGV"/>
<accession>A0A3B0JL39</accession>
<protein>
    <submittedName>
        <fullName evidence="5">Blast:Putative transferase CAF17, mitochondrial</fullName>
    </submittedName>
</protein>
<dbReference type="InterPro" id="IPR017703">
    <property type="entry name" value="YgfZ/GCV_T_CS"/>
</dbReference>
<evidence type="ECO:0000256" key="2">
    <source>
        <dbReference type="ARBA" id="ARBA00022946"/>
    </source>
</evidence>
<dbReference type="Gene3D" id="3.30.1360.120">
    <property type="entry name" value="Probable tRNA modification gtpase trme, domain 1"/>
    <property type="match status" value="1"/>
</dbReference>
<evidence type="ECO:0000256" key="3">
    <source>
        <dbReference type="ARBA" id="ARBA00023128"/>
    </source>
</evidence>
<evidence type="ECO:0000256" key="1">
    <source>
        <dbReference type="ARBA" id="ARBA00004173"/>
    </source>
</evidence>
<dbReference type="OrthoDB" id="191995at2759"/>
<dbReference type="InterPro" id="IPR057460">
    <property type="entry name" value="CAF17_C"/>
</dbReference>
<dbReference type="SUPFAM" id="SSF103025">
    <property type="entry name" value="Folate-binding domain"/>
    <property type="match status" value="1"/>
</dbReference>
<gene>
    <name evidence="5" type="ORF">DGUA_6G006021</name>
</gene>
<keyword evidence="2" id="KW-0809">Transit peptide</keyword>
<name>A0A3B0JL39_DROGU</name>
<dbReference type="NCBIfam" id="TIGR03317">
    <property type="entry name" value="ygfZ_signature"/>
    <property type="match status" value="1"/>
</dbReference>
<reference evidence="6" key="1">
    <citation type="submission" date="2018-01" db="EMBL/GenBank/DDBJ databases">
        <authorList>
            <person name="Alioto T."/>
            <person name="Alioto T."/>
        </authorList>
    </citation>
    <scope>NUCLEOTIDE SEQUENCE [LARGE SCALE GENOMIC DNA]</scope>
</reference>
<dbReference type="GO" id="GO:0005759">
    <property type="term" value="C:mitochondrial matrix"/>
    <property type="evidence" value="ECO:0007669"/>
    <property type="project" value="TreeGrafter"/>
</dbReference>
<evidence type="ECO:0000313" key="6">
    <source>
        <dbReference type="Proteomes" id="UP000268350"/>
    </source>
</evidence>
<dbReference type="EMBL" id="OUUW01000005">
    <property type="protein sequence ID" value="SPP81042.1"/>
    <property type="molecule type" value="Genomic_DNA"/>
</dbReference>
<keyword evidence="3" id="KW-0496">Mitochondrion</keyword>